<gene>
    <name evidence="1" type="ORF">EYR41_001958</name>
</gene>
<comment type="caution">
    <text evidence="1">The sequence shown here is derived from an EMBL/GenBank/DDBJ whole genome shotgun (WGS) entry which is preliminary data.</text>
</comment>
<dbReference type="Proteomes" id="UP000297595">
    <property type="component" value="Unassembled WGS sequence"/>
</dbReference>
<protein>
    <submittedName>
        <fullName evidence="1">Uncharacterized protein</fullName>
    </submittedName>
</protein>
<dbReference type="EMBL" id="SOZJ01000001">
    <property type="protein sequence ID" value="TGJ75006.1"/>
    <property type="molecule type" value="Genomic_DNA"/>
</dbReference>
<reference evidence="1 2" key="1">
    <citation type="submission" date="2019-03" db="EMBL/GenBank/DDBJ databases">
        <title>Nematode-trapping fungi genome.</title>
        <authorList>
            <person name="Vidal-Diez De Ulzurrun G."/>
        </authorList>
    </citation>
    <scope>NUCLEOTIDE SEQUENCE [LARGE SCALE GENOMIC DNA]</scope>
    <source>
        <strain evidence="1 2">TWF154</strain>
    </source>
</reference>
<organism evidence="1 2">
    <name type="scientific">Orbilia oligospora</name>
    <name type="common">Nematode-trapping fungus</name>
    <name type="synonym">Arthrobotrys oligospora</name>
    <dbReference type="NCBI Taxonomy" id="2813651"/>
    <lineage>
        <taxon>Eukaryota</taxon>
        <taxon>Fungi</taxon>
        <taxon>Dikarya</taxon>
        <taxon>Ascomycota</taxon>
        <taxon>Pezizomycotina</taxon>
        <taxon>Orbiliomycetes</taxon>
        <taxon>Orbiliales</taxon>
        <taxon>Orbiliaceae</taxon>
        <taxon>Orbilia</taxon>
    </lineage>
</organism>
<evidence type="ECO:0000313" key="2">
    <source>
        <dbReference type="Proteomes" id="UP000297595"/>
    </source>
</evidence>
<sequence>MLFQGTKLVEEQEGYIRIKPFFLIFDIYFPWYTGMPIEKIKGDLSIPTIASTSSSMLCHCGRTNTHHETPEEYYIWNRLARR</sequence>
<name>A0A7C8PPV7_ORBOL</name>
<evidence type="ECO:0000313" key="1">
    <source>
        <dbReference type="EMBL" id="TGJ75006.1"/>
    </source>
</evidence>
<accession>A0A7C8PPV7</accession>
<dbReference type="AlphaFoldDB" id="A0A7C8PPV7"/>
<proteinExistence type="predicted"/>